<dbReference type="EMBL" id="QHLZ01000006">
    <property type="protein sequence ID" value="PXA65116.1"/>
    <property type="molecule type" value="Genomic_DNA"/>
</dbReference>
<dbReference type="AlphaFoldDB" id="A0A2V3DS92"/>
<accession>A0A2V3DS92</accession>
<dbReference type="OrthoDB" id="4952999at2"/>
<keyword evidence="2" id="KW-1185">Reference proteome</keyword>
<comment type="caution">
    <text evidence="1">The sequence shown here is derived from an EMBL/GenBank/DDBJ whole genome shotgun (WGS) entry which is preliminary data.</text>
</comment>
<proteinExistence type="predicted"/>
<name>A0A2V3DS92_9MICC</name>
<organism evidence="1 2">
    <name type="scientific">Arthrobacter psychrochitiniphilus</name>
    <dbReference type="NCBI Taxonomy" id="291045"/>
    <lineage>
        <taxon>Bacteria</taxon>
        <taxon>Bacillati</taxon>
        <taxon>Actinomycetota</taxon>
        <taxon>Actinomycetes</taxon>
        <taxon>Micrococcales</taxon>
        <taxon>Micrococcaceae</taxon>
        <taxon>Arthrobacter</taxon>
    </lineage>
</organism>
<sequence>MPAIIEPRSELIPGPATVAALVAQLVEGTWPSTDEERETLFRHLLFESGERLDHDSDASSAASYTLLTDLPGISFASWNLFHGRFMSVHFHLYTFPKARAPETRLGHDAVSGMLTDLYGPPSRPWEDQEVPPSIWKVNHREIVTHLFTTRESSLMLSISDGELAVAAEAEATHETGDSDRIVPSQ</sequence>
<protein>
    <submittedName>
        <fullName evidence="1">Uncharacterized protein</fullName>
    </submittedName>
</protein>
<evidence type="ECO:0000313" key="2">
    <source>
        <dbReference type="Proteomes" id="UP000246303"/>
    </source>
</evidence>
<gene>
    <name evidence="1" type="ORF">CVS29_10505</name>
</gene>
<dbReference type="RefSeq" id="WP_110106292.1">
    <property type="nucleotide sequence ID" value="NZ_JACBZZ010000001.1"/>
</dbReference>
<evidence type="ECO:0000313" key="1">
    <source>
        <dbReference type="EMBL" id="PXA65116.1"/>
    </source>
</evidence>
<dbReference type="Proteomes" id="UP000246303">
    <property type="component" value="Unassembled WGS sequence"/>
</dbReference>
<reference evidence="1 2" key="1">
    <citation type="submission" date="2018-05" db="EMBL/GenBank/DDBJ databases">
        <title>Genetic diversity of glacier-inhabiting Cryobacterium bacteria in China and description of Cryobacterium mengkeensis sp. nov. and Arthrobacter glacialis sp. nov.</title>
        <authorList>
            <person name="Liu Q."/>
            <person name="Xin Y.-H."/>
        </authorList>
    </citation>
    <scope>NUCLEOTIDE SEQUENCE [LARGE SCALE GENOMIC DNA]</scope>
    <source>
        <strain evidence="1 2">GP3</strain>
    </source>
</reference>